<gene>
    <name evidence="2" type="ORF">MtrunA17_Chr2g0331921</name>
</gene>
<dbReference type="Gramene" id="rna12743">
    <property type="protein sequence ID" value="RHN76420.1"/>
    <property type="gene ID" value="gene12743"/>
</dbReference>
<evidence type="ECO:0000256" key="1">
    <source>
        <dbReference type="SAM" id="MobiDB-lite"/>
    </source>
</evidence>
<accession>A0A396JDZ4</accession>
<sequence>MSWGLLHHNGKAFPGKKVVNPSKSQKNLKVEDEEHHPTSVISLASETMEQCTLSPKSHHYAYMG</sequence>
<name>A0A396JDZ4_MEDTR</name>
<organism evidence="2">
    <name type="scientific">Medicago truncatula</name>
    <name type="common">Barrel medic</name>
    <name type="synonym">Medicago tribuloides</name>
    <dbReference type="NCBI Taxonomy" id="3880"/>
    <lineage>
        <taxon>Eukaryota</taxon>
        <taxon>Viridiplantae</taxon>
        <taxon>Streptophyta</taxon>
        <taxon>Embryophyta</taxon>
        <taxon>Tracheophyta</taxon>
        <taxon>Spermatophyta</taxon>
        <taxon>Magnoliopsida</taxon>
        <taxon>eudicotyledons</taxon>
        <taxon>Gunneridae</taxon>
        <taxon>Pentapetalae</taxon>
        <taxon>rosids</taxon>
        <taxon>fabids</taxon>
        <taxon>Fabales</taxon>
        <taxon>Fabaceae</taxon>
        <taxon>Papilionoideae</taxon>
        <taxon>50 kb inversion clade</taxon>
        <taxon>NPAAA clade</taxon>
        <taxon>Hologalegina</taxon>
        <taxon>IRL clade</taxon>
        <taxon>Trifolieae</taxon>
        <taxon>Medicago</taxon>
    </lineage>
</organism>
<feature type="region of interest" description="Disordered" evidence="1">
    <location>
        <begin position="1"/>
        <end position="36"/>
    </location>
</feature>
<comment type="caution">
    <text evidence="2">The sequence shown here is derived from an EMBL/GenBank/DDBJ whole genome shotgun (WGS) entry which is preliminary data.</text>
</comment>
<proteinExistence type="predicted"/>
<dbReference type="EMBL" id="PSQE01000002">
    <property type="protein sequence ID" value="RHN76420.1"/>
    <property type="molecule type" value="Genomic_DNA"/>
</dbReference>
<dbReference type="AlphaFoldDB" id="A0A396JDZ4"/>
<protein>
    <submittedName>
        <fullName evidence="2">Uncharacterized protein</fullName>
    </submittedName>
</protein>
<evidence type="ECO:0000313" key="2">
    <source>
        <dbReference type="EMBL" id="RHN76420.1"/>
    </source>
</evidence>
<dbReference type="Proteomes" id="UP000265566">
    <property type="component" value="Chromosome 2"/>
</dbReference>
<reference evidence="2" key="1">
    <citation type="journal article" date="2018" name="Nat. Plants">
        <title>Whole-genome landscape of Medicago truncatula symbiotic genes.</title>
        <authorList>
            <person name="Pecrix Y."/>
            <person name="Gamas P."/>
            <person name="Carrere S."/>
        </authorList>
    </citation>
    <scope>NUCLEOTIDE SEQUENCE</scope>
    <source>
        <tissue evidence="2">Leaves</tissue>
    </source>
</reference>